<name>A0ABD6BQB1_9EURY</name>
<proteinExistence type="predicted"/>
<keyword evidence="2" id="KW-1185">Reference proteome</keyword>
<dbReference type="RefSeq" id="WP_267646744.1">
    <property type="nucleotide sequence ID" value="NZ_JANHGR010000001.1"/>
</dbReference>
<comment type="caution">
    <text evidence="1">The sequence shown here is derived from an EMBL/GenBank/DDBJ whole genome shotgun (WGS) entry which is preliminary data.</text>
</comment>
<organism evidence="1 2">
    <name type="scientific">Halolamina litorea</name>
    <dbReference type="NCBI Taxonomy" id="1515593"/>
    <lineage>
        <taxon>Archaea</taxon>
        <taxon>Methanobacteriati</taxon>
        <taxon>Methanobacteriota</taxon>
        <taxon>Stenosarchaea group</taxon>
        <taxon>Halobacteria</taxon>
        <taxon>Halobacteriales</taxon>
        <taxon>Haloferacaceae</taxon>
    </lineage>
</organism>
<sequence length="67" mass="7464">MVTRSIRSALEGLRAYYDTRERVCTACGFEVDEGSWVSETNGSVVMYHYECPSCHAVMEHTVTLSAA</sequence>
<dbReference type="EMBL" id="JBHUCZ010000002">
    <property type="protein sequence ID" value="MFD1566809.1"/>
    <property type="molecule type" value="Genomic_DNA"/>
</dbReference>
<dbReference type="AlphaFoldDB" id="A0ABD6BQB1"/>
<evidence type="ECO:0000313" key="2">
    <source>
        <dbReference type="Proteomes" id="UP001597139"/>
    </source>
</evidence>
<protein>
    <submittedName>
        <fullName evidence="1">HVO_0649 family zinc finger protein</fullName>
    </submittedName>
</protein>
<dbReference type="InterPro" id="IPR049696">
    <property type="entry name" value="HVO_0649-like"/>
</dbReference>
<dbReference type="Proteomes" id="UP001597139">
    <property type="component" value="Unassembled WGS sequence"/>
</dbReference>
<accession>A0ABD6BQB1</accession>
<gene>
    <name evidence="1" type="ORF">ACFSAU_04825</name>
</gene>
<dbReference type="NCBIfam" id="NF041911">
    <property type="entry name" value="HVO_0649"/>
    <property type="match status" value="1"/>
</dbReference>
<evidence type="ECO:0000313" key="1">
    <source>
        <dbReference type="EMBL" id="MFD1566809.1"/>
    </source>
</evidence>
<reference evidence="1 2" key="1">
    <citation type="journal article" date="2019" name="Int. J. Syst. Evol. Microbiol.">
        <title>The Global Catalogue of Microorganisms (GCM) 10K type strain sequencing project: providing services to taxonomists for standard genome sequencing and annotation.</title>
        <authorList>
            <consortium name="The Broad Institute Genomics Platform"/>
            <consortium name="The Broad Institute Genome Sequencing Center for Infectious Disease"/>
            <person name="Wu L."/>
            <person name="Ma J."/>
        </authorList>
    </citation>
    <scope>NUCLEOTIDE SEQUENCE [LARGE SCALE GENOMIC DNA]</scope>
    <source>
        <strain evidence="1 2">CGMCC 1.12859</strain>
    </source>
</reference>